<name>A0A644W8N4_9ZZZZ</name>
<reference evidence="2" key="1">
    <citation type="submission" date="2019-08" db="EMBL/GenBank/DDBJ databases">
        <authorList>
            <person name="Kucharzyk K."/>
            <person name="Murdoch R.W."/>
            <person name="Higgins S."/>
            <person name="Loffler F."/>
        </authorList>
    </citation>
    <scope>NUCLEOTIDE SEQUENCE</scope>
</reference>
<comment type="caution">
    <text evidence="2">The sequence shown here is derived from an EMBL/GenBank/DDBJ whole genome shotgun (WGS) entry which is preliminary data.</text>
</comment>
<feature type="domain" description="Polymerase beta nucleotidyltransferase" evidence="1">
    <location>
        <begin position="13"/>
        <end position="108"/>
    </location>
</feature>
<proteinExistence type="predicted"/>
<dbReference type="Pfam" id="PF18765">
    <property type="entry name" value="Polbeta"/>
    <property type="match status" value="1"/>
</dbReference>
<dbReference type="Gene3D" id="3.30.460.10">
    <property type="entry name" value="Beta Polymerase, domain 2"/>
    <property type="match status" value="1"/>
</dbReference>
<organism evidence="2">
    <name type="scientific">bioreactor metagenome</name>
    <dbReference type="NCBI Taxonomy" id="1076179"/>
    <lineage>
        <taxon>unclassified sequences</taxon>
        <taxon>metagenomes</taxon>
        <taxon>ecological metagenomes</taxon>
    </lineage>
</organism>
<gene>
    <name evidence="2" type="ORF">SDC9_46379</name>
</gene>
<dbReference type="SUPFAM" id="SSF81301">
    <property type="entry name" value="Nucleotidyltransferase"/>
    <property type="match status" value="1"/>
</dbReference>
<dbReference type="InterPro" id="IPR043519">
    <property type="entry name" value="NT_sf"/>
</dbReference>
<dbReference type="EMBL" id="VSSQ01000711">
    <property type="protein sequence ID" value="MPM00156.1"/>
    <property type="molecule type" value="Genomic_DNA"/>
</dbReference>
<accession>A0A644W8N4</accession>
<dbReference type="AlphaFoldDB" id="A0A644W8N4"/>
<dbReference type="InterPro" id="IPR041633">
    <property type="entry name" value="Polbeta"/>
</dbReference>
<dbReference type="CDD" id="cd05403">
    <property type="entry name" value="NT_KNTase_like"/>
    <property type="match status" value="1"/>
</dbReference>
<evidence type="ECO:0000313" key="2">
    <source>
        <dbReference type="EMBL" id="MPM00156.1"/>
    </source>
</evidence>
<evidence type="ECO:0000259" key="1">
    <source>
        <dbReference type="Pfam" id="PF18765"/>
    </source>
</evidence>
<sequence>MAKSIIDYQNAYKEITDILMKNTNILAIFVLGSMVTGDLWEESDIDLFTIYKDDFEQVRDLYSEVMNIPVHIKFLSKKAFKEAYYECGKKDVIKNSLISSKLIYSMDHEISELYEKIIYSVNSDKGRWNLVYLGNLLKEIGICKKYLSTGRGYTAYELLIRALDNFSKLYLSINGYTVSKDSLNMACNLNDELNKRIKKLFYNEMNDENIKSIISYMESYLDYNIEKASKEILEFIKEEDKELSAYEIKNNDYFKNFNIKTEEILKVLYKNNVLTKNKREFRDHKECLLATENVYSYKH</sequence>
<protein>
    <recommendedName>
        <fullName evidence="1">Polymerase beta nucleotidyltransferase domain-containing protein</fullName>
    </recommendedName>
</protein>